<accession>A0ABS1EJL4</accession>
<protein>
    <submittedName>
        <fullName evidence="1">Uncharacterized protein</fullName>
    </submittedName>
</protein>
<evidence type="ECO:0000313" key="1">
    <source>
        <dbReference type="EMBL" id="MBK1809549.1"/>
    </source>
</evidence>
<dbReference type="EMBL" id="JAENHN010000007">
    <property type="protein sequence ID" value="MBK1809549.1"/>
    <property type="molecule type" value="Genomic_DNA"/>
</dbReference>
<name>A0ABS1EJL4_9CLOT</name>
<gene>
    <name evidence="1" type="ORF">JHL18_02670</name>
</gene>
<dbReference type="Proteomes" id="UP000596739">
    <property type="component" value="Unassembled WGS sequence"/>
</dbReference>
<reference evidence="2" key="1">
    <citation type="submission" date="2021-01" db="EMBL/GenBank/DDBJ databases">
        <title>Genome public.</title>
        <authorList>
            <person name="Liu C."/>
            <person name="Sun Q."/>
        </authorList>
    </citation>
    <scope>NUCLEOTIDE SEQUENCE [LARGE SCALE GENOMIC DNA]</scope>
    <source>
        <strain evidence="2">YIM B02505</strain>
    </source>
</reference>
<dbReference type="RefSeq" id="WP_200266095.1">
    <property type="nucleotide sequence ID" value="NZ_JAENHN010000007.1"/>
</dbReference>
<evidence type="ECO:0000313" key="2">
    <source>
        <dbReference type="Proteomes" id="UP000596739"/>
    </source>
</evidence>
<comment type="caution">
    <text evidence="1">The sequence shown here is derived from an EMBL/GenBank/DDBJ whole genome shotgun (WGS) entry which is preliminary data.</text>
</comment>
<keyword evidence="2" id="KW-1185">Reference proteome</keyword>
<proteinExistence type="predicted"/>
<organism evidence="1 2">
    <name type="scientific">Clostridium yunnanense</name>
    <dbReference type="NCBI Taxonomy" id="2800325"/>
    <lineage>
        <taxon>Bacteria</taxon>
        <taxon>Bacillati</taxon>
        <taxon>Bacillota</taxon>
        <taxon>Clostridia</taxon>
        <taxon>Eubacteriales</taxon>
        <taxon>Clostridiaceae</taxon>
        <taxon>Clostridium</taxon>
    </lineage>
</organism>
<sequence>MEIKKILDKVNLDVEGQAWDASCYTDCKTSAWNGNANGGDWTKCKYITSVSASWTEDF</sequence>